<feature type="transmembrane region" description="Helical" evidence="7">
    <location>
        <begin position="94"/>
        <end position="113"/>
    </location>
</feature>
<keyword evidence="5 7" id="KW-1133">Transmembrane helix</keyword>
<keyword evidence="3 9" id="KW-0808">Transferase</keyword>
<dbReference type="Pfam" id="PF02397">
    <property type="entry name" value="Bac_transf"/>
    <property type="match status" value="1"/>
</dbReference>
<dbReference type="InterPro" id="IPR003362">
    <property type="entry name" value="Bact_transf"/>
</dbReference>
<evidence type="ECO:0000259" key="8">
    <source>
        <dbReference type="Pfam" id="PF02397"/>
    </source>
</evidence>
<accession>A0A845T1F7</accession>
<comment type="caution">
    <text evidence="9">The sequence shown here is derived from an EMBL/GenBank/DDBJ whole genome shotgun (WGS) entry which is preliminary data.</text>
</comment>
<evidence type="ECO:0000256" key="3">
    <source>
        <dbReference type="ARBA" id="ARBA00022679"/>
    </source>
</evidence>
<evidence type="ECO:0000256" key="4">
    <source>
        <dbReference type="ARBA" id="ARBA00022692"/>
    </source>
</evidence>
<sequence>MTGLIVIVLGGLYLFVWRRFYLYDMEDPFYRRGNWLLCAIYIAILYIFNRIYGGYRIGFYRVTEIIYSHLLSLGFVNAVTYFQISLIARRMVNVIPIILLLFVQALIAVVWALTTNKLYFWLYPPRRMILIHIGSYSESIFWKMNTRKEKFNITHRLRFEGEVESILPLLSDYEAVVFSGIPSYARNKLVRFCYENYIRVYIVPTVIDIISGSSEYLTLFDTPLLLLRNRGLSLEDCGIKRTLDLLISSIGLLLASPIMLIVSICIKIYDGGPVLYKQTRLTINGKKFQIYKFRSMIVDAEKDGVARLASHKDDRITPIGHIIRKLRLDELPQLINVWKGDMSIVGPRPERPEIEQEYEKILPEFRYRLRVKAGLTGYAQILGKYNTTPQDKLLLDLMYIENWTILLDLKLIFMTLKVLFMPESTEGVRPGSVLPIEVCVPTKEKEKKNQDFESTDNQ</sequence>
<evidence type="ECO:0000256" key="1">
    <source>
        <dbReference type="ARBA" id="ARBA00004141"/>
    </source>
</evidence>
<organism evidence="9 10">
    <name type="scientific">Anaerotruncus colihominis</name>
    <dbReference type="NCBI Taxonomy" id="169435"/>
    <lineage>
        <taxon>Bacteria</taxon>
        <taxon>Bacillati</taxon>
        <taxon>Bacillota</taxon>
        <taxon>Clostridia</taxon>
        <taxon>Eubacteriales</taxon>
        <taxon>Oscillospiraceae</taxon>
        <taxon>Anaerotruncus</taxon>
    </lineage>
</organism>
<dbReference type="AlphaFoldDB" id="A0A845T1F7"/>
<dbReference type="GO" id="GO:0016780">
    <property type="term" value="F:phosphotransferase activity, for other substituted phosphate groups"/>
    <property type="evidence" value="ECO:0007669"/>
    <property type="project" value="TreeGrafter"/>
</dbReference>
<dbReference type="PANTHER" id="PTHR30576:SF0">
    <property type="entry name" value="UNDECAPRENYL-PHOSPHATE N-ACETYLGALACTOSAMINYL 1-PHOSPHATE TRANSFERASE-RELATED"/>
    <property type="match status" value="1"/>
</dbReference>
<dbReference type="NCBIfam" id="TIGR03025">
    <property type="entry name" value="EPS_sugtrans"/>
    <property type="match status" value="1"/>
</dbReference>
<dbReference type="GO" id="GO:0016020">
    <property type="term" value="C:membrane"/>
    <property type="evidence" value="ECO:0007669"/>
    <property type="project" value="UniProtKB-SubCell"/>
</dbReference>
<dbReference type="EMBL" id="VIQT01000017">
    <property type="protein sequence ID" value="NDO39957.1"/>
    <property type="molecule type" value="Genomic_DNA"/>
</dbReference>
<dbReference type="PANTHER" id="PTHR30576">
    <property type="entry name" value="COLANIC BIOSYNTHESIS UDP-GLUCOSE LIPID CARRIER TRANSFERASE"/>
    <property type="match status" value="1"/>
</dbReference>
<comment type="subcellular location">
    <subcellularLocation>
        <location evidence="1">Membrane</location>
        <topology evidence="1">Multi-pass membrane protein</topology>
    </subcellularLocation>
</comment>
<reference evidence="9 10" key="1">
    <citation type="submission" date="2019-06" db="EMBL/GenBank/DDBJ databases">
        <title>Draft genome sequences of 15 bacterial species constituting the stable defined intestinal microbiota of the GM15 gnotobiotic mouse model.</title>
        <authorList>
            <person name="Elie C."/>
            <person name="Mathieu A."/>
            <person name="Saliou A."/>
            <person name="Darnaud M."/>
            <person name="Leulier F."/>
            <person name="Tamellini A."/>
        </authorList>
    </citation>
    <scope>NUCLEOTIDE SEQUENCE [LARGE SCALE GENOMIC DNA]</scope>
    <source>
        <strain evidence="9 10">JM4-15</strain>
    </source>
</reference>
<name>A0A845T1F7_9FIRM</name>
<evidence type="ECO:0000313" key="10">
    <source>
        <dbReference type="Proteomes" id="UP000462501"/>
    </source>
</evidence>
<dbReference type="InterPro" id="IPR017475">
    <property type="entry name" value="EPS_sugar_tfrase"/>
</dbReference>
<evidence type="ECO:0000313" key="9">
    <source>
        <dbReference type="EMBL" id="NDO39957.1"/>
    </source>
</evidence>
<feature type="domain" description="Bacterial sugar transferase" evidence="8">
    <location>
        <begin position="240"/>
        <end position="420"/>
    </location>
</feature>
<feature type="transmembrane region" description="Helical" evidence="7">
    <location>
        <begin position="65"/>
        <end position="82"/>
    </location>
</feature>
<dbReference type="Proteomes" id="UP000462501">
    <property type="component" value="Unassembled WGS sequence"/>
</dbReference>
<protein>
    <submittedName>
        <fullName evidence="9">Exopolysaccharide biosynthesis polyprenyl glycosylphosphotransferase</fullName>
    </submittedName>
</protein>
<gene>
    <name evidence="9" type="ORF">FMM72_12060</name>
</gene>
<proteinExistence type="inferred from homology"/>
<evidence type="ECO:0000256" key="6">
    <source>
        <dbReference type="ARBA" id="ARBA00023136"/>
    </source>
</evidence>
<keyword evidence="4 7" id="KW-0812">Transmembrane</keyword>
<comment type="similarity">
    <text evidence="2">Belongs to the bacterial sugar transferase family.</text>
</comment>
<evidence type="ECO:0000256" key="5">
    <source>
        <dbReference type="ARBA" id="ARBA00022989"/>
    </source>
</evidence>
<feature type="transmembrane region" description="Helical" evidence="7">
    <location>
        <begin position="6"/>
        <end position="23"/>
    </location>
</feature>
<keyword evidence="6 7" id="KW-0472">Membrane</keyword>
<feature type="transmembrane region" description="Helical" evidence="7">
    <location>
        <begin position="35"/>
        <end position="53"/>
    </location>
</feature>
<evidence type="ECO:0000256" key="2">
    <source>
        <dbReference type="ARBA" id="ARBA00006464"/>
    </source>
</evidence>
<evidence type="ECO:0000256" key="7">
    <source>
        <dbReference type="SAM" id="Phobius"/>
    </source>
</evidence>